<name>A0AAW1JRZ0_SAPOF</name>
<comment type="caution">
    <text evidence="1">The sequence shown here is derived from an EMBL/GenBank/DDBJ whole genome shotgun (WGS) entry which is preliminary data.</text>
</comment>
<dbReference type="EMBL" id="JBDFQZ010000007">
    <property type="protein sequence ID" value="KAK9706475.1"/>
    <property type="molecule type" value="Genomic_DNA"/>
</dbReference>
<sequence length="100" mass="10858">MKRSGTLAIRMTLESLARITFSGTTAGSISSIGGTAILNIFRYLSFTGGRILDHIYNLANKSGLLYRSKGCGDCSDLTWLYLEGPRSSISSLELLKEFTA</sequence>
<gene>
    <name evidence="1" type="ORF">RND81_07G127900</name>
</gene>
<accession>A0AAW1JRZ0</accession>
<reference evidence="1" key="1">
    <citation type="submission" date="2024-03" db="EMBL/GenBank/DDBJ databases">
        <title>WGS assembly of Saponaria officinalis var. Norfolk2.</title>
        <authorList>
            <person name="Jenkins J."/>
            <person name="Shu S."/>
            <person name="Grimwood J."/>
            <person name="Barry K."/>
            <person name="Goodstein D."/>
            <person name="Schmutz J."/>
            <person name="Leebens-Mack J."/>
            <person name="Osbourn A."/>
        </authorList>
    </citation>
    <scope>NUCLEOTIDE SEQUENCE [LARGE SCALE GENOMIC DNA]</scope>
    <source>
        <strain evidence="1">JIC</strain>
    </source>
</reference>
<dbReference type="Proteomes" id="UP001443914">
    <property type="component" value="Unassembled WGS sequence"/>
</dbReference>
<evidence type="ECO:0000313" key="1">
    <source>
        <dbReference type="EMBL" id="KAK9706475.1"/>
    </source>
</evidence>
<keyword evidence="2" id="KW-1185">Reference proteome</keyword>
<proteinExistence type="predicted"/>
<evidence type="ECO:0008006" key="3">
    <source>
        <dbReference type="Google" id="ProtNLM"/>
    </source>
</evidence>
<protein>
    <recommendedName>
        <fullName evidence="3">NADH-plastoquinone oxidoreductase subunit 5</fullName>
    </recommendedName>
</protein>
<organism evidence="1 2">
    <name type="scientific">Saponaria officinalis</name>
    <name type="common">Common soapwort</name>
    <name type="synonym">Lychnis saponaria</name>
    <dbReference type="NCBI Taxonomy" id="3572"/>
    <lineage>
        <taxon>Eukaryota</taxon>
        <taxon>Viridiplantae</taxon>
        <taxon>Streptophyta</taxon>
        <taxon>Embryophyta</taxon>
        <taxon>Tracheophyta</taxon>
        <taxon>Spermatophyta</taxon>
        <taxon>Magnoliopsida</taxon>
        <taxon>eudicotyledons</taxon>
        <taxon>Gunneridae</taxon>
        <taxon>Pentapetalae</taxon>
        <taxon>Caryophyllales</taxon>
        <taxon>Caryophyllaceae</taxon>
        <taxon>Caryophylleae</taxon>
        <taxon>Saponaria</taxon>
    </lineage>
</organism>
<evidence type="ECO:0000313" key="2">
    <source>
        <dbReference type="Proteomes" id="UP001443914"/>
    </source>
</evidence>
<dbReference type="AlphaFoldDB" id="A0AAW1JRZ0"/>